<dbReference type="InterPro" id="IPR005162">
    <property type="entry name" value="Retrotrans_gag_dom"/>
</dbReference>
<sequence length="128" mass="14916">MRDLRLQFMYLNQGDRTVAEYEREFRSLSRCAPELVALEALKCQKLCNGLHPRIFVYMAGDKDDDFSELTRKAKEFERDNLCLRPWQAHEVLLGLQLCLYATFVVRGTLESALGVLELVLDMVPWNIF</sequence>
<evidence type="ECO:0000259" key="1">
    <source>
        <dbReference type="Pfam" id="PF03732"/>
    </source>
</evidence>
<dbReference type="EMBL" id="JBBPBN010000018">
    <property type="protein sequence ID" value="KAK9018971.1"/>
    <property type="molecule type" value="Genomic_DNA"/>
</dbReference>
<accession>A0ABR2S158</accession>
<feature type="domain" description="Retrotransposon gag" evidence="1">
    <location>
        <begin position="2"/>
        <end position="51"/>
    </location>
</feature>
<reference evidence="2 3" key="1">
    <citation type="journal article" date="2024" name="G3 (Bethesda)">
        <title>Genome assembly of Hibiscus sabdariffa L. provides insights into metabolisms of medicinal natural products.</title>
        <authorList>
            <person name="Kim T."/>
        </authorList>
    </citation>
    <scope>NUCLEOTIDE SEQUENCE [LARGE SCALE GENOMIC DNA]</scope>
    <source>
        <strain evidence="2">TK-2024</strain>
        <tissue evidence="2">Old leaves</tissue>
    </source>
</reference>
<comment type="caution">
    <text evidence="2">The sequence shown here is derived from an EMBL/GenBank/DDBJ whole genome shotgun (WGS) entry which is preliminary data.</text>
</comment>
<evidence type="ECO:0000313" key="3">
    <source>
        <dbReference type="Proteomes" id="UP001396334"/>
    </source>
</evidence>
<proteinExistence type="predicted"/>
<name>A0ABR2S158_9ROSI</name>
<gene>
    <name evidence="2" type="ORF">V6N11_034014</name>
</gene>
<protein>
    <recommendedName>
        <fullName evidence="1">Retrotransposon gag domain-containing protein</fullName>
    </recommendedName>
</protein>
<dbReference type="Proteomes" id="UP001396334">
    <property type="component" value="Unassembled WGS sequence"/>
</dbReference>
<keyword evidence="3" id="KW-1185">Reference proteome</keyword>
<organism evidence="2 3">
    <name type="scientific">Hibiscus sabdariffa</name>
    <name type="common">roselle</name>
    <dbReference type="NCBI Taxonomy" id="183260"/>
    <lineage>
        <taxon>Eukaryota</taxon>
        <taxon>Viridiplantae</taxon>
        <taxon>Streptophyta</taxon>
        <taxon>Embryophyta</taxon>
        <taxon>Tracheophyta</taxon>
        <taxon>Spermatophyta</taxon>
        <taxon>Magnoliopsida</taxon>
        <taxon>eudicotyledons</taxon>
        <taxon>Gunneridae</taxon>
        <taxon>Pentapetalae</taxon>
        <taxon>rosids</taxon>
        <taxon>malvids</taxon>
        <taxon>Malvales</taxon>
        <taxon>Malvaceae</taxon>
        <taxon>Malvoideae</taxon>
        <taxon>Hibiscus</taxon>
    </lineage>
</organism>
<evidence type="ECO:0000313" key="2">
    <source>
        <dbReference type="EMBL" id="KAK9018971.1"/>
    </source>
</evidence>
<dbReference type="Pfam" id="PF03732">
    <property type="entry name" value="Retrotrans_gag"/>
    <property type="match status" value="1"/>
</dbReference>